<dbReference type="AlphaFoldDB" id="A0A2A4T9X4"/>
<gene>
    <name evidence="1" type="ORF">COB67_02380</name>
</gene>
<dbReference type="EMBL" id="NVSR01000007">
    <property type="protein sequence ID" value="PCI30151.1"/>
    <property type="molecule type" value="Genomic_DNA"/>
</dbReference>
<protein>
    <submittedName>
        <fullName evidence="1">Uncharacterized protein</fullName>
    </submittedName>
</protein>
<reference evidence="2" key="1">
    <citation type="submission" date="2017-08" db="EMBL/GenBank/DDBJ databases">
        <title>A dynamic microbial community with high functional redundancy inhabits the cold, oxic subseafloor aquifer.</title>
        <authorList>
            <person name="Tully B.J."/>
            <person name="Wheat C.G."/>
            <person name="Glazer B.T."/>
            <person name="Huber J.A."/>
        </authorList>
    </citation>
    <scope>NUCLEOTIDE SEQUENCE [LARGE SCALE GENOMIC DNA]</scope>
</reference>
<dbReference type="Proteomes" id="UP000218113">
    <property type="component" value="Unassembled WGS sequence"/>
</dbReference>
<accession>A0A2A4T9X4</accession>
<proteinExistence type="predicted"/>
<evidence type="ECO:0000313" key="1">
    <source>
        <dbReference type="EMBL" id="PCI30151.1"/>
    </source>
</evidence>
<comment type="caution">
    <text evidence="1">The sequence shown here is derived from an EMBL/GenBank/DDBJ whole genome shotgun (WGS) entry which is preliminary data.</text>
</comment>
<name>A0A2A4T9X4_9DELT</name>
<sequence>MYIVTNDNNIGQLWTENGDKSTLNVITSANFDSSGKVLNDVFTTKEYRFDEVVFLSEDYSICLEKTAKQHSKLLS</sequence>
<evidence type="ECO:0000313" key="2">
    <source>
        <dbReference type="Proteomes" id="UP000218113"/>
    </source>
</evidence>
<organism evidence="1 2">
    <name type="scientific">SAR324 cluster bacterium</name>
    <dbReference type="NCBI Taxonomy" id="2024889"/>
    <lineage>
        <taxon>Bacteria</taxon>
        <taxon>Deltaproteobacteria</taxon>
        <taxon>SAR324 cluster</taxon>
    </lineage>
</organism>